<sequence length="150" mass="15857">MIENPVVEAPPVATAPAPAPAPVKKPRPLTAVREPAPRPPSVAAAPVPVPDAAPVHATVTTLSRGKGVPPETREVLKRIRALLEERKASASVTALEVQRIGLEGESRLCIEFRSAADAQSALAEMRRLATGSDLLEIAETPCPYRKEPTP</sequence>
<evidence type="ECO:0000313" key="2">
    <source>
        <dbReference type="EMBL" id="NDK39357.1"/>
    </source>
</evidence>
<organism evidence="2 3">
    <name type="scientific">Pseudoxanthomonas gei</name>
    <dbReference type="NCBI Taxonomy" id="1383030"/>
    <lineage>
        <taxon>Bacteria</taxon>
        <taxon>Pseudomonadati</taxon>
        <taxon>Pseudomonadota</taxon>
        <taxon>Gammaproteobacteria</taxon>
        <taxon>Lysobacterales</taxon>
        <taxon>Lysobacteraceae</taxon>
        <taxon>Pseudoxanthomonas</taxon>
    </lineage>
</organism>
<gene>
    <name evidence="2" type="ORF">DT603_10940</name>
</gene>
<dbReference type="EMBL" id="QOVG01000007">
    <property type="protein sequence ID" value="NDK39357.1"/>
    <property type="molecule type" value="Genomic_DNA"/>
</dbReference>
<comment type="caution">
    <text evidence="2">The sequence shown here is derived from an EMBL/GenBank/DDBJ whole genome shotgun (WGS) entry which is preliminary data.</text>
</comment>
<protein>
    <submittedName>
        <fullName evidence="2">Uncharacterized protein</fullName>
    </submittedName>
</protein>
<feature type="compositionally biased region" description="Low complexity" evidence="1">
    <location>
        <begin position="1"/>
        <end position="16"/>
    </location>
</feature>
<dbReference type="Proteomes" id="UP001429354">
    <property type="component" value="Unassembled WGS sequence"/>
</dbReference>
<evidence type="ECO:0000313" key="3">
    <source>
        <dbReference type="Proteomes" id="UP001429354"/>
    </source>
</evidence>
<name>A0ABX0ACR1_9GAMM</name>
<keyword evidence="3" id="KW-1185">Reference proteome</keyword>
<proteinExistence type="predicted"/>
<accession>A0ABX0ACR1</accession>
<reference evidence="2 3" key="1">
    <citation type="submission" date="2018-07" db="EMBL/GenBank/DDBJ databases">
        <title>Whole genome Sequencing of Pseudoxanthomonas gei KCTC 32298 (T).</title>
        <authorList>
            <person name="Kumar S."/>
            <person name="Bansal K."/>
            <person name="Kaur A."/>
            <person name="Patil P."/>
            <person name="Sharma S."/>
            <person name="Patil P.B."/>
        </authorList>
    </citation>
    <scope>NUCLEOTIDE SEQUENCE [LARGE SCALE GENOMIC DNA]</scope>
    <source>
        <strain evidence="2 3">KCTC 32298</strain>
    </source>
</reference>
<feature type="region of interest" description="Disordered" evidence="1">
    <location>
        <begin position="1"/>
        <end position="49"/>
    </location>
</feature>
<evidence type="ECO:0000256" key="1">
    <source>
        <dbReference type="SAM" id="MobiDB-lite"/>
    </source>
</evidence>